<sequence>MGIIEVIDAIGHQGAGNSLQSLMVDPEPGQSKRNRMVNGTPMYHHQAVPKTLMSTNTMKKRSSRMRGTPVDCVVKSPVALQLGDVVSDSVRPGVYITDVVLAEPLSIQEISFKNYYTAYLTVRVLKNEEASDESSAKWFTCVRNYPLMSSPHTEGGSQDYFSIYRQQHLLRFVLDLRNGVKMPTFKPIFIFWERVKPTANLMLTEPDNVITVRLILRQPSSVWLNFSIEDIKIYSLADEESERDIPSWLSTITPAEEPLDLNASIFLERAGLPDPDTVSSSIQQMWALTEIMQSSQTSASIGRFDVDGCYDINLLSYT</sequence>
<dbReference type="AlphaFoldDB" id="A0AAD5A139"/>
<organism evidence="1 2">
    <name type="scientific">Silurus asotus</name>
    <name type="common">Amur catfish</name>
    <name type="synonym">Parasilurus asotus</name>
    <dbReference type="NCBI Taxonomy" id="30991"/>
    <lineage>
        <taxon>Eukaryota</taxon>
        <taxon>Metazoa</taxon>
        <taxon>Chordata</taxon>
        <taxon>Craniata</taxon>
        <taxon>Vertebrata</taxon>
        <taxon>Euteleostomi</taxon>
        <taxon>Actinopterygii</taxon>
        <taxon>Neopterygii</taxon>
        <taxon>Teleostei</taxon>
        <taxon>Ostariophysi</taxon>
        <taxon>Siluriformes</taxon>
        <taxon>Siluridae</taxon>
        <taxon>Silurus</taxon>
    </lineage>
</organism>
<reference evidence="1" key="1">
    <citation type="submission" date="2018-07" db="EMBL/GenBank/DDBJ databases">
        <title>Comparative genomics of catfishes provides insights into carnivory and benthic adaptation.</title>
        <authorList>
            <person name="Zhang Y."/>
            <person name="Wang D."/>
            <person name="Peng Z."/>
            <person name="Zheng S."/>
            <person name="Shao F."/>
            <person name="Tao W."/>
        </authorList>
    </citation>
    <scope>NUCLEOTIDE SEQUENCE</scope>
    <source>
        <strain evidence="1">Chongqing</strain>
    </source>
</reference>
<dbReference type="GO" id="GO:0005654">
    <property type="term" value="C:nucleoplasm"/>
    <property type="evidence" value="ECO:0007669"/>
    <property type="project" value="TreeGrafter"/>
</dbReference>
<proteinExistence type="predicted"/>
<keyword evidence="2" id="KW-1185">Reference proteome</keyword>
<dbReference type="EMBL" id="MU591762">
    <property type="protein sequence ID" value="KAI5607535.1"/>
    <property type="molecule type" value="Genomic_DNA"/>
</dbReference>
<dbReference type="PANTHER" id="PTHR31239:SF2">
    <property type="entry name" value="NICOLIN-1"/>
    <property type="match status" value="1"/>
</dbReference>
<accession>A0AAD5A139</accession>
<comment type="caution">
    <text evidence="1">The sequence shown here is derived from an EMBL/GenBank/DDBJ whole genome shotgun (WGS) entry which is preliminary data.</text>
</comment>
<dbReference type="InterPro" id="IPR040235">
    <property type="entry name" value="Nicolin-1"/>
</dbReference>
<name>A0AAD5A139_SILAS</name>
<evidence type="ECO:0000313" key="1">
    <source>
        <dbReference type="EMBL" id="KAI5607535.1"/>
    </source>
</evidence>
<evidence type="ECO:0000313" key="2">
    <source>
        <dbReference type="Proteomes" id="UP001205998"/>
    </source>
</evidence>
<gene>
    <name evidence="1" type="ORF">C0J50_1846</name>
</gene>
<protein>
    <submittedName>
        <fullName evidence="1">Nicolin-1</fullName>
    </submittedName>
</protein>
<dbReference type="Proteomes" id="UP001205998">
    <property type="component" value="Unassembled WGS sequence"/>
</dbReference>
<dbReference type="PANTHER" id="PTHR31239">
    <property type="entry name" value="NICOLIN 1"/>
    <property type="match status" value="1"/>
</dbReference>